<proteinExistence type="predicted"/>
<protein>
    <submittedName>
        <fullName evidence="1">ADP-ribosylglycohydrolase</fullName>
    </submittedName>
</protein>
<gene>
    <name evidence="1" type="ORF">SAMN06265222_106328</name>
</gene>
<dbReference type="InterPro" id="IPR036705">
    <property type="entry name" value="Ribosyl_crysJ1_sf"/>
</dbReference>
<dbReference type="InterPro" id="IPR050792">
    <property type="entry name" value="ADP-ribosylglycohydrolase"/>
</dbReference>
<dbReference type="EMBL" id="FXUG01000006">
    <property type="protein sequence ID" value="SMP60229.1"/>
    <property type="molecule type" value="Genomic_DNA"/>
</dbReference>
<organism evidence="1 2">
    <name type="scientific">Neorhodopirellula lusitana</name>
    <dbReference type="NCBI Taxonomy" id="445327"/>
    <lineage>
        <taxon>Bacteria</taxon>
        <taxon>Pseudomonadati</taxon>
        <taxon>Planctomycetota</taxon>
        <taxon>Planctomycetia</taxon>
        <taxon>Pirellulales</taxon>
        <taxon>Pirellulaceae</taxon>
        <taxon>Neorhodopirellula</taxon>
    </lineage>
</organism>
<sequence length="356" mass="38153">MNCNATVNRDAIVGCILGTAVGDALGLPYEGVASQRAPRFLGPPDRYRFFFGRGMISDDTEHTCMVAQSLIESHGDVDVFVKRFASRLRWWLLALPAGVGKATARSGIKLWLGVNPKNAGVYSAGNGPAMRAAIFGAAIDDGSLMMKLVRASSRLTHSDPKAEFGAIAVALAAKHSREHATVDANQWLDQVADVIGDEANELIDLLRKTLESVDRGECTTTFAKSLGLNKGVTGYTYHTVPTAIHAWLSHPNDLQKAVTTMIRCGGDADTTAAIVGGIVGTKVGCDGIPNAWIAGLREWPRTTAWMQHLGESLAESIAGNPTISAPKVNPIAVLLRNLLFLLIVLFHGFRRLAPPY</sequence>
<accession>A0ABY1Q9M8</accession>
<comment type="caution">
    <text evidence="1">The sequence shown here is derived from an EMBL/GenBank/DDBJ whole genome shotgun (WGS) entry which is preliminary data.</text>
</comment>
<name>A0ABY1Q9M8_9BACT</name>
<dbReference type="Pfam" id="PF03747">
    <property type="entry name" value="ADP_ribosyl_GH"/>
    <property type="match status" value="1"/>
</dbReference>
<keyword evidence="2" id="KW-1185">Reference proteome</keyword>
<dbReference type="InterPro" id="IPR005502">
    <property type="entry name" value="Ribosyl_crysJ1"/>
</dbReference>
<dbReference type="SUPFAM" id="SSF101478">
    <property type="entry name" value="ADP-ribosylglycohydrolase"/>
    <property type="match status" value="1"/>
</dbReference>
<evidence type="ECO:0000313" key="1">
    <source>
        <dbReference type="EMBL" id="SMP60229.1"/>
    </source>
</evidence>
<reference evidence="1 2" key="1">
    <citation type="submission" date="2017-05" db="EMBL/GenBank/DDBJ databases">
        <authorList>
            <person name="Varghese N."/>
            <person name="Submissions S."/>
        </authorList>
    </citation>
    <scope>NUCLEOTIDE SEQUENCE [LARGE SCALE GENOMIC DNA]</scope>
    <source>
        <strain evidence="1 2">DSM 25457</strain>
    </source>
</reference>
<evidence type="ECO:0000313" key="2">
    <source>
        <dbReference type="Proteomes" id="UP001158067"/>
    </source>
</evidence>
<dbReference type="Gene3D" id="1.10.4080.10">
    <property type="entry name" value="ADP-ribosylation/Crystallin J1"/>
    <property type="match status" value="1"/>
</dbReference>
<dbReference type="PANTHER" id="PTHR16222:SF12">
    <property type="entry name" value="ADP-RIBOSYLGLYCOHYDROLASE-RELATED"/>
    <property type="match status" value="1"/>
</dbReference>
<dbReference type="Proteomes" id="UP001158067">
    <property type="component" value="Unassembled WGS sequence"/>
</dbReference>
<dbReference type="PANTHER" id="PTHR16222">
    <property type="entry name" value="ADP-RIBOSYLGLYCOHYDROLASE"/>
    <property type="match status" value="1"/>
</dbReference>